<dbReference type="InterPro" id="IPR014031">
    <property type="entry name" value="Ketoacyl_synth_C"/>
</dbReference>
<evidence type="ECO:0000259" key="17">
    <source>
        <dbReference type="PROSITE" id="PS52004"/>
    </source>
</evidence>
<evidence type="ECO:0000256" key="8">
    <source>
        <dbReference type="ARBA" id="ARBA00023098"/>
    </source>
</evidence>
<evidence type="ECO:0000256" key="3">
    <source>
        <dbReference type="ARBA" id="ARBA00012356"/>
    </source>
</evidence>
<dbReference type="SUPFAM" id="SSF53901">
    <property type="entry name" value="Thiolase-like"/>
    <property type="match status" value="2"/>
</dbReference>
<keyword evidence="19" id="KW-1185">Reference proteome</keyword>
<dbReference type="EMBL" id="BNAV01000001">
    <property type="protein sequence ID" value="GHF31829.1"/>
    <property type="molecule type" value="Genomic_DNA"/>
</dbReference>
<dbReference type="NCBIfam" id="NF005589">
    <property type="entry name" value="PRK07314.1"/>
    <property type="match status" value="1"/>
</dbReference>
<dbReference type="CDD" id="cd00834">
    <property type="entry name" value="KAS_I_II"/>
    <property type="match status" value="1"/>
</dbReference>
<dbReference type="FunFam" id="3.40.47.10:FF:000029">
    <property type="entry name" value="3-oxoacyl-[acyl-carrier-protein] synthase 1"/>
    <property type="match status" value="1"/>
</dbReference>
<evidence type="ECO:0000256" key="12">
    <source>
        <dbReference type="ARBA" id="ARBA00047318"/>
    </source>
</evidence>
<dbReference type="PANTHER" id="PTHR11712">
    <property type="entry name" value="POLYKETIDE SYNTHASE-RELATED"/>
    <property type="match status" value="1"/>
</dbReference>
<evidence type="ECO:0000256" key="9">
    <source>
        <dbReference type="ARBA" id="ARBA00023160"/>
    </source>
</evidence>
<evidence type="ECO:0000256" key="13">
    <source>
        <dbReference type="ARBA" id="ARBA00047659"/>
    </source>
</evidence>
<protein>
    <recommendedName>
        <fullName evidence="4 14">3-oxoacyl-[acyl-carrier-protein] synthase 2</fullName>
        <ecNumber evidence="3 14">2.3.1.179</ecNumber>
    </recommendedName>
</protein>
<dbReference type="EC" id="2.3.1.179" evidence="3 14"/>
<evidence type="ECO:0000256" key="2">
    <source>
        <dbReference type="ARBA" id="ARBA00008467"/>
    </source>
</evidence>
<dbReference type="InterPro" id="IPR016039">
    <property type="entry name" value="Thiolase-like"/>
</dbReference>
<comment type="caution">
    <text evidence="18">The sequence shown here is derived from an EMBL/GenBank/DDBJ whole genome shotgun (WGS) entry which is preliminary data.</text>
</comment>
<accession>A0A8H9IQ27</accession>
<dbReference type="UniPathway" id="UPA00094"/>
<proteinExistence type="inferred from homology"/>
<keyword evidence="7" id="KW-0276">Fatty acid metabolism</keyword>
<evidence type="ECO:0000313" key="19">
    <source>
        <dbReference type="Proteomes" id="UP000658656"/>
    </source>
</evidence>
<keyword evidence="9 14" id="KW-0275">Fatty acid biosynthesis</keyword>
<evidence type="ECO:0000256" key="15">
    <source>
        <dbReference type="PIRSR" id="PIRSR000447-1"/>
    </source>
</evidence>
<keyword evidence="6 14" id="KW-0808">Transferase</keyword>
<feature type="active site" description="For beta-ketoacyl synthase activity" evidence="15">
    <location>
        <position position="154"/>
    </location>
</feature>
<evidence type="ECO:0000256" key="11">
    <source>
        <dbReference type="ARBA" id="ARBA00024006"/>
    </source>
</evidence>
<dbReference type="InterPro" id="IPR017568">
    <property type="entry name" value="3-oxoacyl-ACP_synth-2"/>
</dbReference>
<dbReference type="Pfam" id="PF00109">
    <property type="entry name" value="ketoacyl-synt"/>
    <property type="match status" value="1"/>
</dbReference>
<evidence type="ECO:0000313" key="18">
    <source>
        <dbReference type="EMBL" id="GHF31829.1"/>
    </source>
</evidence>
<reference evidence="18" key="2">
    <citation type="submission" date="2020-09" db="EMBL/GenBank/DDBJ databases">
        <authorList>
            <person name="Sun Q."/>
            <person name="Zhou Y."/>
        </authorList>
    </citation>
    <scope>NUCLEOTIDE SEQUENCE</scope>
    <source>
        <strain evidence="18">CGMCC 4.7679</strain>
    </source>
</reference>
<dbReference type="NCBIfam" id="TIGR03150">
    <property type="entry name" value="fabF"/>
    <property type="match status" value="1"/>
</dbReference>
<dbReference type="PANTHER" id="PTHR11712:SF336">
    <property type="entry name" value="3-OXOACYL-[ACYL-CARRIER-PROTEIN] SYNTHASE, MITOCHONDRIAL"/>
    <property type="match status" value="1"/>
</dbReference>
<dbReference type="FunFam" id="3.40.47.10:FF:000018">
    <property type="entry name" value="3-oxoacyl-[acyl-carrier-protein] synthase 2"/>
    <property type="match status" value="1"/>
</dbReference>
<dbReference type="Proteomes" id="UP000658656">
    <property type="component" value="Unassembled WGS sequence"/>
</dbReference>
<comment type="function">
    <text evidence="11 14">Involved in the type II fatty acid elongation cycle. Catalyzes the elongation of a wide range of acyl-ACP by the addition of two carbons from malonyl-ACP to an acyl acceptor. Can efficiently catalyze the conversion of palmitoleoyl-ACP (cis-hexadec-9-enoyl-ACP) to cis-vaccenoyl-ACP (cis-octadec-11-enoyl-ACP), an essential step in the thermal regulation of fatty acid composition.</text>
</comment>
<feature type="domain" description="Ketosynthase family 3 (KS3)" evidence="17">
    <location>
        <begin position="1"/>
        <end position="401"/>
    </location>
</feature>
<dbReference type="AlphaFoldDB" id="A0A8H9IQ27"/>
<dbReference type="GO" id="GO:0005829">
    <property type="term" value="C:cytosol"/>
    <property type="evidence" value="ECO:0007669"/>
    <property type="project" value="TreeGrafter"/>
</dbReference>
<keyword evidence="5 14" id="KW-0444">Lipid biosynthesis</keyword>
<gene>
    <name evidence="18" type="ORF">GCM10017566_00340</name>
</gene>
<evidence type="ECO:0000256" key="5">
    <source>
        <dbReference type="ARBA" id="ARBA00022516"/>
    </source>
</evidence>
<dbReference type="PROSITE" id="PS52004">
    <property type="entry name" value="KS3_2"/>
    <property type="match status" value="1"/>
</dbReference>
<dbReference type="SMART" id="SM00825">
    <property type="entry name" value="PKS_KS"/>
    <property type="match status" value="1"/>
</dbReference>
<evidence type="ECO:0000256" key="7">
    <source>
        <dbReference type="ARBA" id="ARBA00022832"/>
    </source>
</evidence>
<dbReference type="GO" id="GO:0030497">
    <property type="term" value="P:fatty acid elongation"/>
    <property type="evidence" value="ECO:0007669"/>
    <property type="project" value="UniProtKB-ARBA"/>
</dbReference>
<dbReference type="InterPro" id="IPR000794">
    <property type="entry name" value="Beta-ketoacyl_synthase"/>
</dbReference>
<comment type="similarity">
    <text evidence="2 14 16">Belongs to the thiolase-like superfamily. Beta-ketoacyl-ACP synthases family.</text>
</comment>
<evidence type="ECO:0000256" key="4">
    <source>
        <dbReference type="ARBA" id="ARBA00014657"/>
    </source>
</evidence>
<dbReference type="Pfam" id="PF02801">
    <property type="entry name" value="Ketoacyl-synt_C"/>
    <property type="match status" value="1"/>
</dbReference>
<evidence type="ECO:0000256" key="14">
    <source>
        <dbReference type="PIRNR" id="PIRNR000447"/>
    </source>
</evidence>
<comment type="catalytic activity">
    <reaction evidence="13 14">
        <text>a fatty acyl-[ACP] + malonyl-[ACP] + H(+) = a 3-oxoacyl-[ACP] + holo-[ACP] + CO2</text>
        <dbReference type="Rhea" id="RHEA:22836"/>
        <dbReference type="Rhea" id="RHEA-COMP:9623"/>
        <dbReference type="Rhea" id="RHEA-COMP:9685"/>
        <dbReference type="Rhea" id="RHEA-COMP:9916"/>
        <dbReference type="Rhea" id="RHEA-COMP:14125"/>
        <dbReference type="ChEBI" id="CHEBI:15378"/>
        <dbReference type="ChEBI" id="CHEBI:16526"/>
        <dbReference type="ChEBI" id="CHEBI:64479"/>
        <dbReference type="ChEBI" id="CHEBI:78449"/>
        <dbReference type="ChEBI" id="CHEBI:78776"/>
        <dbReference type="ChEBI" id="CHEBI:138651"/>
    </reaction>
</comment>
<dbReference type="InterPro" id="IPR020841">
    <property type="entry name" value="PKS_Beta-ketoAc_synthase_dom"/>
</dbReference>
<comment type="catalytic activity">
    <reaction evidence="12 14">
        <text>(9Z)-hexadecenoyl-[ACP] + malonyl-[ACP] + H(+) = 3-oxo-(11Z)-octadecenoyl-[ACP] + holo-[ACP] + CO2</text>
        <dbReference type="Rhea" id="RHEA:55040"/>
        <dbReference type="Rhea" id="RHEA-COMP:9623"/>
        <dbReference type="Rhea" id="RHEA-COMP:9685"/>
        <dbReference type="Rhea" id="RHEA-COMP:10800"/>
        <dbReference type="Rhea" id="RHEA-COMP:14074"/>
        <dbReference type="ChEBI" id="CHEBI:15378"/>
        <dbReference type="ChEBI" id="CHEBI:16526"/>
        <dbReference type="ChEBI" id="CHEBI:64479"/>
        <dbReference type="ChEBI" id="CHEBI:78449"/>
        <dbReference type="ChEBI" id="CHEBI:83989"/>
        <dbReference type="ChEBI" id="CHEBI:138538"/>
        <dbReference type="EC" id="2.3.1.179"/>
    </reaction>
</comment>
<dbReference type="Gene3D" id="3.40.47.10">
    <property type="match status" value="2"/>
</dbReference>
<dbReference type="PIRSF" id="PIRSF000447">
    <property type="entry name" value="KAS_II"/>
    <property type="match status" value="1"/>
</dbReference>
<evidence type="ECO:0000256" key="6">
    <source>
        <dbReference type="ARBA" id="ARBA00022679"/>
    </source>
</evidence>
<comment type="pathway">
    <text evidence="1 14">Lipid metabolism; fatty acid biosynthesis.</text>
</comment>
<evidence type="ECO:0000256" key="10">
    <source>
        <dbReference type="ARBA" id="ARBA00023315"/>
    </source>
</evidence>
<evidence type="ECO:0000256" key="16">
    <source>
        <dbReference type="RuleBase" id="RU003694"/>
    </source>
</evidence>
<keyword evidence="10 14" id="KW-0012">Acyltransferase</keyword>
<dbReference type="GO" id="GO:0004315">
    <property type="term" value="F:3-oxoacyl-[acyl-carrier-protein] synthase activity"/>
    <property type="evidence" value="ECO:0007669"/>
    <property type="project" value="UniProtKB-UniRule"/>
</dbReference>
<keyword evidence="8" id="KW-0443">Lipid metabolism</keyword>
<sequence>MGAVTPVANDRENTWKALCAGQSGIRAISRFDASGQPVRIAAEVRDFDPESVLDHKRARRSARFSQLAVAAAREALADSGLVIGPDNATRVGVVVNTAVAGMGEIAGSTHVLAEAGSRKVSPYFVSSVIPNMPACEVAMDLGAHGPVTTGALACASGNYALLEARRLILAGEADVVLAGGTDSAITPVMFAGLTNMGALSTRNDDPERASRPFDADRDGFVFGEGAVIHVLESAEHARARGARPYAAVAGGALTSDAFHVSAPEPSGTYAQAAIRQALRSAGLDAADIGYICAHGTSTRANDRTETRAIRAALGRHADHVPVSSPKSMVGHLIGAAGALSVLTCALAIRDGLLPPTINLDTPDPECDLDYVPNVARPARPSAALANAFGFGGQNCVVVLQAV</sequence>
<name>A0A8H9IQ27_9PSEU</name>
<reference evidence="18" key="1">
    <citation type="journal article" date="2014" name="Int. J. Syst. Evol. Microbiol.">
        <title>Complete genome sequence of Corynebacterium casei LMG S-19264T (=DSM 44701T), isolated from a smear-ripened cheese.</title>
        <authorList>
            <consortium name="US DOE Joint Genome Institute (JGI-PGF)"/>
            <person name="Walter F."/>
            <person name="Albersmeier A."/>
            <person name="Kalinowski J."/>
            <person name="Ruckert C."/>
        </authorList>
    </citation>
    <scope>NUCLEOTIDE SEQUENCE</scope>
    <source>
        <strain evidence="18">CGMCC 4.7679</strain>
    </source>
</reference>
<organism evidence="18 19">
    <name type="scientific">Amycolatopsis bartoniae</name>
    <dbReference type="NCBI Taxonomy" id="941986"/>
    <lineage>
        <taxon>Bacteria</taxon>
        <taxon>Bacillati</taxon>
        <taxon>Actinomycetota</taxon>
        <taxon>Actinomycetes</taxon>
        <taxon>Pseudonocardiales</taxon>
        <taxon>Pseudonocardiaceae</taxon>
        <taxon>Amycolatopsis</taxon>
    </lineage>
</organism>
<dbReference type="InterPro" id="IPR014030">
    <property type="entry name" value="Ketoacyl_synth_N"/>
</dbReference>
<evidence type="ECO:0000256" key="1">
    <source>
        <dbReference type="ARBA" id="ARBA00005194"/>
    </source>
</evidence>